<sequence>MSVTGSISRVTLVAFKFSSSAEKTLQQIRLATLLLQRIHLISLVFSPSFDMFPSFNGAFGRLLWEAYRLRCSSIALHGIIPLTQDCFKFSPLIDTSLSDFRVDDTFLLSRAQRGWLIEFLNASKAISTISAYGSEGWAHILPKLRLPSLTGITFIGQVRGTPSAIEILADFCNRHQNLRRIDCGPYQLRTSLTSKLGRQYPLSQLQEIRASVSQLLYFVSDPSRLCNLKVIEIQFPAFDILFPSMSSHSTAGFWDLFACLCDRSSIQELVVPANFPGLEKDVLSEAKSSLTSRFPYLTTLHFREFDSLAEPVRQDFLKSLKLAWMGWDAEQASYFARTVVKELPLIENLTLEYRTRKVKEWIKDPSDSESANA</sequence>
<evidence type="ECO:0000313" key="2">
    <source>
        <dbReference type="Proteomes" id="UP000772434"/>
    </source>
</evidence>
<proteinExistence type="predicted"/>
<dbReference type="Proteomes" id="UP000772434">
    <property type="component" value="Unassembled WGS sequence"/>
</dbReference>
<evidence type="ECO:0000313" key="1">
    <source>
        <dbReference type="EMBL" id="KAF9067839.1"/>
    </source>
</evidence>
<gene>
    <name evidence="1" type="ORF">BDP27DRAFT_1328131</name>
</gene>
<reference evidence="1" key="1">
    <citation type="submission" date="2020-11" db="EMBL/GenBank/DDBJ databases">
        <authorList>
            <consortium name="DOE Joint Genome Institute"/>
            <person name="Ahrendt S."/>
            <person name="Riley R."/>
            <person name="Andreopoulos W."/>
            <person name="Labutti K."/>
            <person name="Pangilinan J."/>
            <person name="Ruiz-Duenas F.J."/>
            <person name="Barrasa J.M."/>
            <person name="Sanchez-Garcia M."/>
            <person name="Camarero S."/>
            <person name="Miyauchi S."/>
            <person name="Serrano A."/>
            <person name="Linde D."/>
            <person name="Babiker R."/>
            <person name="Drula E."/>
            <person name="Ayuso-Fernandez I."/>
            <person name="Pacheco R."/>
            <person name="Padilla G."/>
            <person name="Ferreira P."/>
            <person name="Barriuso J."/>
            <person name="Kellner H."/>
            <person name="Castanera R."/>
            <person name="Alfaro M."/>
            <person name="Ramirez L."/>
            <person name="Pisabarro A.G."/>
            <person name="Kuo A."/>
            <person name="Tritt A."/>
            <person name="Lipzen A."/>
            <person name="He G."/>
            <person name="Yan M."/>
            <person name="Ng V."/>
            <person name="Cullen D."/>
            <person name="Martin F."/>
            <person name="Rosso M.-N."/>
            <person name="Henrissat B."/>
            <person name="Hibbett D."/>
            <person name="Martinez A.T."/>
            <person name="Grigoriev I.V."/>
        </authorList>
    </citation>
    <scope>NUCLEOTIDE SEQUENCE</scope>
    <source>
        <strain evidence="1">AH 40177</strain>
    </source>
</reference>
<accession>A0A9P5PR44</accession>
<name>A0A9P5PR44_9AGAR</name>
<comment type="caution">
    <text evidence="1">The sequence shown here is derived from an EMBL/GenBank/DDBJ whole genome shotgun (WGS) entry which is preliminary data.</text>
</comment>
<dbReference type="EMBL" id="JADNRY010000067">
    <property type="protein sequence ID" value="KAF9067839.1"/>
    <property type="molecule type" value="Genomic_DNA"/>
</dbReference>
<protein>
    <submittedName>
        <fullName evidence="1">Uncharacterized protein</fullName>
    </submittedName>
</protein>
<dbReference type="SUPFAM" id="SSF52047">
    <property type="entry name" value="RNI-like"/>
    <property type="match status" value="1"/>
</dbReference>
<keyword evidence="2" id="KW-1185">Reference proteome</keyword>
<organism evidence="1 2">
    <name type="scientific">Rhodocollybia butyracea</name>
    <dbReference type="NCBI Taxonomy" id="206335"/>
    <lineage>
        <taxon>Eukaryota</taxon>
        <taxon>Fungi</taxon>
        <taxon>Dikarya</taxon>
        <taxon>Basidiomycota</taxon>
        <taxon>Agaricomycotina</taxon>
        <taxon>Agaricomycetes</taxon>
        <taxon>Agaricomycetidae</taxon>
        <taxon>Agaricales</taxon>
        <taxon>Marasmiineae</taxon>
        <taxon>Omphalotaceae</taxon>
        <taxon>Rhodocollybia</taxon>
    </lineage>
</organism>
<dbReference type="AlphaFoldDB" id="A0A9P5PR44"/>